<keyword evidence="3" id="KW-1185">Reference proteome</keyword>
<proteinExistence type="predicted"/>
<organism evidence="2 3">
    <name type="scientific">Gordonia phage GTE6</name>
    <dbReference type="NCBI Taxonomy" id="1647474"/>
    <lineage>
        <taxon>Viruses</taxon>
        <taxon>Duplodnaviria</taxon>
        <taxon>Heunggongvirae</taxon>
        <taxon>Uroviricota</taxon>
        <taxon>Caudoviricetes</taxon>
        <taxon>Stackebrandtviridae</taxon>
        <taxon>Schenleyvirinae</taxon>
        <taxon>Dexdertvirus</taxon>
        <taxon>Dexdertvirus GTE6</taxon>
    </lineage>
</organism>
<evidence type="ECO:0000256" key="1">
    <source>
        <dbReference type="SAM" id="MobiDB-lite"/>
    </source>
</evidence>
<evidence type="ECO:0000313" key="3">
    <source>
        <dbReference type="Proteomes" id="UP000202434"/>
    </source>
</evidence>
<sequence>MNSRICEQCTEQYRRWKHEQARSGPVGEIKPVEIQGGQAGWDHHRQTVHPEDDYTMTGVPTE</sequence>
<dbReference type="Proteomes" id="UP000202434">
    <property type="component" value="Segment"/>
</dbReference>
<reference evidence="2 3" key="1">
    <citation type="journal article" date="2015" name="PLoS ONE">
        <title>Lysis to Kill: Evaluation of the Lytic Abilities, and Genomics of Nine Bacteriophages Infective for Gordonia spp. and Their Potential Use in Activated Sludge Foam Biocontrol.</title>
        <authorList>
            <person name="Dyson Z.A."/>
            <person name="Tucci J."/>
            <person name="Seviour R.J."/>
            <person name="Petrovski S."/>
        </authorList>
    </citation>
    <scope>NUCLEOTIDE SEQUENCE [LARGE SCALE GENOMIC DNA]</scope>
</reference>
<name>A0A0K0MX10_9CAUD</name>
<dbReference type="RefSeq" id="YP_009188450.1">
    <property type="nucleotide sequence ID" value="NC_028665.1"/>
</dbReference>
<dbReference type="EMBL" id="KR053200">
    <property type="protein sequence ID" value="AKI28724.1"/>
    <property type="molecule type" value="Genomic_DNA"/>
</dbReference>
<accession>A0A0K0MX10</accession>
<gene>
    <name evidence="2" type="ORF">GTE6_82</name>
</gene>
<evidence type="ECO:0000313" key="2">
    <source>
        <dbReference type="EMBL" id="AKI28724.1"/>
    </source>
</evidence>
<feature type="compositionally biased region" description="Basic and acidic residues" evidence="1">
    <location>
        <begin position="41"/>
        <end position="52"/>
    </location>
</feature>
<dbReference type="GeneID" id="26516866"/>
<dbReference type="KEGG" id="vg:26516866"/>
<protein>
    <submittedName>
        <fullName evidence="2">Uncharacterized protein</fullName>
    </submittedName>
</protein>
<feature type="region of interest" description="Disordered" evidence="1">
    <location>
        <begin position="36"/>
        <end position="62"/>
    </location>
</feature>